<dbReference type="EMBL" id="KV878591">
    <property type="protein sequence ID" value="OJJ56174.1"/>
    <property type="molecule type" value="Genomic_DNA"/>
</dbReference>
<dbReference type="RefSeq" id="XP_040699980.1">
    <property type="nucleotide sequence ID" value="XM_040840053.1"/>
</dbReference>
<dbReference type="VEuPathDB" id="FungiDB:ASPSYDRAFT_1158736"/>
<gene>
    <name evidence="2" type="ORF">ASPSYDRAFT_1158736</name>
</gene>
<dbReference type="OrthoDB" id="4500033at2759"/>
<evidence type="ECO:0000313" key="2">
    <source>
        <dbReference type="EMBL" id="OJJ56174.1"/>
    </source>
</evidence>
<dbReference type="GeneID" id="63756126"/>
<feature type="compositionally biased region" description="Acidic residues" evidence="1">
    <location>
        <begin position="59"/>
        <end position="73"/>
    </location>
</feature>
<proteinExistence type="predicted"/>
<dbReference type="Proteomes" id="UP000184356">
    <property type="component" value="Unassembled WGS sequence"/>
</dbReference>
<protein>
    <submittedName>
        <fullName evidence="2">Uncharacterized protein</fullName>
    </submittedName>
</protein>
<feature type="region of interest" description="Disordered" evidence="1">
    <location>
        <begin position="58"/>
        <end position="98"/>
    </location>
</feature>
<accession>A0A1L9T9S6</accession>
<name>A0A1L9T9S6_9EURO</name>
<sequence length="161" mass="17614">MSQQGQCAICFLLRHVANCEASGATHPQHSEGFGHPGQIRGDSEGVFSPDYWSSICSDSDGEDSVMGDVDGTDTNEQVSTMRHREDDTVMSDSDESDVHAEQEVFRESDVMEIDDGGWELLGNVCLALPDDSMLIDNGSEQLRKSELVRRFSVEVQSAVAI</sequence>
<evidence type="ECO:0000256" key="1">
    <source>
        <dbReference type="SAM" id="MobiDB-lite"/>
    </source>
</evidence>
<feature type="region of interest" description="Disordered" evidence="1">
    <location>
        <begin position="23"/>
        <end position="44"/>
    </location>
</feature>
<organism evidence="2 3">
    <name type="scientific">Aspergillus sydowii CBS 593.65</name>
    <dbReference type="NCBI Taxonomy" id="1036612"/>
    <lineage>
        <taxon>Eukaryota</taxon>
        <taxon>Fungi</taxon>
        <taxon>Dikarya</taxon>
        <taxon>Ascomycota</taxon>
        <taxon>Pezizomycotina</taxon>
        <taxon>Eurotiomycetes</taxon>
        <taxon>Eurotiomycetidae</taxon>
        <taxon>Eurotiales</taxon>
        <taxon>Aspergillaceae</taxon>
        <taxon>Aspergillus</taxon>
        <taxon>Aspergillus subgen. Nidulantes</taxon>
    </lineage>
</organism>
<dbReference type="AlphaFoldDB" id="A0A1L9T9S6"/>
<evidence type="ECO:0000313" key="3">
    <source>
        <dbReference type="Proteomes" id="UP000184356"/>
    </source>
</evidence>
<keyword evidence="3" id="KW-1185">Reference proteome</keyword>
<reference evidence="3" key="1">
    <citation type="journal article" date="2017" name="Genome Biol.">
        <title>Comparative genomics reveals high biological diversity and specific adaptations in the industrially and medically important fungal genus Aspergillus.</title>
        <authorList>
            <person name="de Vries R.P."/>
            <person name="Riley R."/>
            <person name="Wiebenga A."/>
            <person name="Aguilar-Osorio G."/>
            <person name="Amillis S."/>
            <person name="Uchima C.A."/>
            <person name="Anderluh G."/>
            <person name="Asadollahi M."/>
            <person name="Askin M."/>
            <person name="Barry K."/>
            <person name="Battaglia E."/>
            <person name="Bayram O."/>
            <person name="Benocci T."/>
            <person name="Braus-Stromeyer S.A."/>
            <person name="Caldana C."/>
            <person name="Canovas D."/>
            <person name="Cerqueira G.C."/>
            <person name="Chen F."/>
            <person name="Chen W."/>
            <person name="Choi C."/>
            <person name="Clum A."/>
            <person name="Dos Santos R.A."/>
            <person name="Damasio A.R."/>
            <person name="Diallinas G."/>
            <person name="Emri T."/>
            <person name="Fekete E."/>
            <person name="Flipphi M."/>
            <person name="Freyberg S."/>
            <person name="Gallo A."/>
            <person name="Gournas C."/>
            <person name="Habgood R."/>
            <person name="Hainaut M."/>
            <person name="Harispe M.L."/>
            <person name="Henrissat B."/>
            <person name="Hilden K.S."/>
            <person name="Hope R."/>
            <person name="Hossain A."/>
            <person name="Karabika E."/>
            <person name="Karaffa L."/>
            <person name="Karanyi Z."/>
            <person name="Krasevec N."/>
            <person name="Kuo A."/>
            <person name="Kusch H."/>
            <person name="LaButti K."/>
            <person name="Lagendijk E.L."/>
            <person name="Lapidus A."/>
            <person name="Levasseur A."/>
            <person name="Lindquist E."/>
            <person name="Lipzen A."/>
            <person name="Logrieco A.F."/>
            <person name="MacCabe A."/>
            <person name="Maekelae M.R."/>
            <person name="Malavazi I."/>
            <person name="Melin P."/>
            <person name="Meyer V."/>
            <person name="Mielnichuk N."/>
            <person name="Miskei M."/>
            <person name="Molnar A.P."/>
            <person name="Mule G."/>
            <person name="Ngan C.Y."/>
            <person name="Orejas M."/>
            <person name="Orosz E."/>
            <person name="Ouedraogo J.P."/>
            <person name="Overkamp K.M."/>
            <person name="Park H.-S."/>
            <person name="Perrone G."/>
            <person name="Piumi F."/>
            <person name="Punt P.J."/>
            <person name="Ram A.F."/>
            <person name="Ramon A."/>
            <person name="Rauscher S."/>
            <person name="Record E."/>
            <person name="Riano-Pachon D.M."/>
            <person name="Robert V."/>
            <person name="Roehrig J."/>
            <person name="Ruller R."/>
            <person name="Salamov A."/>
            <person name="Salih N.S."/>
            <person name="Samson R.A."/>
            <person name="Sandor E."/>
            <person name="Sanguinetti M."/>
            <person name="Schuetze T."/>
            <person name="Sepcic K."/>
            <person name="Shelest E."/>
            <person name="Sherlock G."/>
            <person name="Sophianopoulou V."/>
            <person name="Squina F.M."/>
            <person name="Sun H."/>
            <person name="Susca A."/>
            <person name="Todd R.B."/>
            <person name="Tsang A."/>
            <person name="Unkles S.E."/>
            <person name="van de Wiele N."/>
            <person name="van Rossen-Uffink D."/>
            <person name="Oliveira J.V."/>
            <person name="Vesth T.C."/>
            <person name="Visser J."/>
            <person name="Yu J.-H."/>
            <person name="Zhou M."/>
            <person name="Andersen M.R."/>
            <person name="Archer D.B."/>
            <person name="Baker S.E."/>
            <person name="Benoit I."/>
            <person name="Brakhage A.A."/>
            <person name="Braus G.H."/>
            <person name="Fischer R."/>
            <person name="Frisvad J.C."/>
            <person name="Goldman G.H."/>
            <person name="Houbraken J."/>
            <person name="Oakley B."/>
            <person name="Pocsi I."/>
            <person name="Scazzocchio C."/>
            <person name="Seiboth B."/>
            <person name="vanKuyk P.A."/>
            <person name="Wortman J."/>
            <person name="Dyer P.S."/>
            <person name="Grigoriev I.V."/>
        </authorList>
    </citation>
    <scope>NUCLEOTIDE SEQUENCE [LARGE SCALE GENOMIC DNA]</scope>
    <source>
        <strain evidence="3">CBS 593.65</strain>
    </source>
</reference>